<reference evidence="1 2" key="1">
    <citation type="journal article" date="2022" name="Hortic Res">
        <title>A haplotype resolved chromosomal level avocado genome allows analysis of novel avocado genes.</title>
        <authorList>
            <person name="Nath O."/>
            <person name="Fletcher S.J."/>
            <person name="Hayward A."/>
            <person name="Shaw L.M."/>
            <person name="Masouleh A.K."/>
            <person name="Furtado A."/>
            <person name="Henry R.J."/>
            <person name="Mitter N."/>
        </authorList>
    </citation>
    <scope>NUCLEOTIDE SEQUENCE [LARGE SCALE GENOMIC DNA]</scope>
    <source>
        <strain evidence="2">cv. Hass</strain>
    </source>
</reference>
<evidence type="ECO:0000313" key="1">
    <source>
        <dbReference type="EMBL" id="KAJ8621715.1"/>
    </source>
</evidence>
<proteinExistence type="predicted"/>
<sequence length="85" mass="9014">MGQDVGDDQVALMKEAFNLFNMDDDGRIAPSELGILMRSLGGNPTQAHLKEIKKNIDKGGAGWAARVTGQGEVMGHSPPVDPDPV</sequence>
<keyword evidence="2" id="KW-1185">Reference proteome</keyword>
<gene>
    <name evidence="1" type="ORF">MRB53_030244</name>
</gene>
<dbReference type="EMBL" id="CM056818">
    <property type="protein sequence ID" value="KAJ8621715.1"/>
    <property type="molecule type" value="Genomic_DNA"/>
</dbReference>
<name>A0ACC2KL31_PERAE</name>
<accession>A0ACC2KL31</accession>
<comment type="caution">
    <text evidence="1">The sequence shown here is derived from an EMBL/GenBank/DDBJ whole genome shotgun (WGS) entry which is preliminary data.</text>
</comment>
<protein>
    <submittedName>
        <fullName evidence="1">Uncharacterized protein</fullName>
    </submittedName>
</protein>
<organism evidence="1 2">
    <name type="scientific">Persea americana</name>
    <name type="common">Avocado</name>
    <dbReference type="NCBI Taxonomy" id="3435"/>
    <lineage>
        <taxon>Eukaryota</taxon>
        <taxon>Viridiplantae</taxon>
        <taxon>Streptophyta</taxon>
        <taxon>Embryophyta</taxon>
        <taxon>Tracheophyta</taxon>
        <taxon>Spermatophyta</taxon>
        <taxon>Magnoliopsida</taxon>
        <taxon>Magnoliidae</taxon>
        <taxon>Laurales</taxon>
        <taxon>Lauraceae</taxon>
        <taxon>Persea</taxon>
    </lineage>
</organism>
<evidence type="ECO:0000313" key="2">
    <source>
        <dbReference type="Proteomes" id="UP001234297"/>
    </source>
</evidence>
<dbReference type="Proteomes" id="UP001234297">
    <property type="component" value="Chromosome 10"/>
</dbReference>